<feature type="transmembrane region" description="Helical" evidence="6">
    <location>
        <begin position="337"/>
        <end position="355"/>
    </location>
</feature>
<name>A0A8H6YLW0_9AGAR</name>
<evidence type="ECO:0000313" key="9">
    <source>
        <dbReference type="Proteomes" id="UP000623467"/>
    </source>
</evidence>
<proteinExistence type="predicted"/>
<sequence>MASQPKAPPPVPEKSAASENNGAMEKSAKPGAAWKADETHHLPKNRLGIAAMDQTIVATALPTIVEELGGGKLYSWVGSAYLLAAAALAPLYGILSDIFGRKPLLYCSIGCFLLGSALCGAAQSMTWLVVCRAVQGIGGGAILQLVNITISDIVSLQDRGKYIGLLGATWGIASVVGPLLGGALTQHATWRWIFFINLPTGVFDHVGLILVVSAVVCLLVGFNSSETSWSSAETIALLTVGCVLLFLFGVNEALTKRTPIVPPRLFKTRTTTIICITTLFHAIVFFSGAYYLPLYFQVLGSSATGAGVRMLPFSLGASIVSASSGQVVARIKAYRPVIWFAWPVMTLGYGLMITLDDKSGAAKEAVYPLVAALGVGCLFQSPLIGLQAAMPLKDMATSTSTYGFVRWVPTVLDLHLFTFSSADVQLGGTVGIAIGEAIITSWSSLYYPQTLRKKIKQIPNLTVNIDTSPAALSQSVLTLKDIPDPTQRGEIIHAYARSISFIWLVMTPILGAGMIMSLFLRHYTLARNTVQSAGKEKGAAGQAQGGDVEKGPGSTTPTENEAQENGEAEADGVTVGDGGSLDKSEVKEDGKEKEAV</sequence>
<keyword evidence="4 6" id="KW-0472">Membrane</keyword>
<dbReference type="Pfam" id="PF07690">
    <property type="entry name" value="MFS_1"/>
    <property type="match status" value="1"/>
</dbReference>
<organism evidence="8 9">
    <name type="scientific">Mycena sanguinolenta</name>
    <dbReference type="NCBI Taxonomy" id="230812"/>
    <lineage>
        <taxon>Eukaryota</taxon>
        <taxon>Fungi</taxon>
        <taxon>Dikarya</taxon>
        <taxon>Basidiomycota</taxon>
        <taxon>Agaricomycotina</taxon>
        <taxon>Agaricomycetes</taxon>
        <taxon>Agaricomycetidae</taxon>
        <taxon>Agaricales</taxon>
        <taxon>Marasmiineae</taxon>
        <taxon>Mycenaceae</taxon>
        <taxon>Mycena</taxon>
    </lineage>
</organism>
<dbReference type="GO" id="GO:0022857">
    <property type="term" value="F:transmembrane transporter activity"/>
    <property type="evidence" value="ECO:0007669"/>
    <property type="project" value="InterPro"/>
</dbReference>
<feature type="compositionally biased region" description="Basic and acidic residues" evidence="5">
    <location>
        <begin position="580"/>
        <end position="596"/>
    </location>
</feature>
<evidence type="ECO:0000256" key="2">
    <source>
        <dbReference type="ARBA" id="ARBA00022692"/>
    </source>
</evidence>
<feature type="transmembrane region" description="Helical" evidence="6">
    <location>
        <begin position="501"/>
        <end position="520"/>
    </location>
</feature>
<dbReference type="PROSITE" id="PS50850">
    <property type="entry name" value="MFS"/>
    <property type="match status" value="1"/>
</dbReference>
<dbReference type="Proteomes" id="UP000623467">
    <property type="component" value="Unassembled WGS sequence"/>
</dbReference>
<feature type="transmembrane region" description="Helical" evidence="6">
    <location>
        <begin position="162"/>
        <end position="185"/>
    </location>
</feature>
<dbReference type="AlphaFoldDB" id="A0A8H6YLW0"/>
<feature type="compositionally biased region" description="Acidic residues" evidence="5">
    <location>
        <begin position="561"/>
        <end position="570"/>
    </location>
</feature>
<feature type="transmembrane region" description="Helical" evidence="6">
    <location>
        <begin position="205"/>
        <end position="222"/>
    </location>
</feature>
<dbReference type="SUPFAM" id="SSF103473">
    <property type="entry name" value="MFS general substrate transporter"/>
    <property type="match status" value="1"/>
</dbReference>
<reference evidence="8" key="1">
    <citation type="submission" date="2020-05" db="EMBL/GenBank/DDBJ databases">
        <title>Mycena genomes resolve the evolution of fungal bioluminescence.</title>
        <authorList>
            <person name="Tsai I.J."/>
        </authorList>
    </citation>
    <scope>NUCLEOTIDE SEQUENCE</scope>
    <source>
        <strain evidence="8">160909Yilan</strain>
    </source>
</reference>
<feature type="transmembrane region" description="Helical" evidence="6">
    <location>
        <begin position="104"/>
        <end position="127"/>
    </location>
</feature>
<feature type="transmembrane region" description="Helical" evidence="6">
    <location>
        <begin position="367"/>
        <end position="390"/>
    </location>
</feature>
<evidence type="ECO:0000256" key="5">
    <source>
        <dbReference type="SAM" id="MobiDB-lite"/>
    </source>
</evidence>
<dbReference type="InterPro" id="IPR011701">
    <property type="entry name" value="MFS"/>
</dbReference>
<keyword evidence="2 6" id="KW-0812">Transmembrane</keyword>
<evidence type="ECO:0000259" key="7">
    <source>
        <dbReference type="PROSITE" id="PS50850"/>
    </source>
</evidence>
<evidence type="ECO:0000256" key="6">
    <source>
        <dbReference type="SAM" id="Phobius"/>
    </source>
</evidence>
<evidence type="ECO:0000256" key="1">
    <source>
        <dbReference type="ARBA" id="ARBA00004141"/>
    </source>
</evidence>
<gene>
    <name evidence="8" type="ORF">MSAN_01012400</name>
</gene>
<keyword evidence="3 6" id="KW-1133">Transmembrane helix</keyword>
<dbReference type="OrthoDB" id="10021397at2759"/>
<evidence type="ECO:0000313" key="8">
    <source>
        <dbReference type="EMBL" id="KAF7363558.1"/>
    </source>
</evidence>
<comment type="caution">
    <text evidence="8">The sequence shown here is derived from an EMBL/GenBank/DDBJ whole genome shotgun (WGS) entry which is preliminary data.</text>
</comment>
<comment type="subcellular location">
    <subcellularLocation>
        <location evidence="1">Membrane</location>
        <topology evidence="1">Multi-pass membrane protein</topology>
    </subcellularLocation>
</comment>
<feature type="compositionally biased region" description="Pro residues" evidence="5">
    <location>
        <begin position="1"/>
        <end position="12"/>
    </location>
</feature>
<dbReference type="InterPro" id="IPR036259">
    <property type="entry name" value="MFS_trans_sf"/>
</dbReference>
<feature type="transmembrane region" description="Helical" evidence="6">
    <location>
        <begin position="426"/>
        <end position="447"/>
    </location>
</feature>
<protein>
    <submittedName>
        <fullName evidence="8">Putative transporter C3H1.06c</fullName>
    </submittedName>
</protein>
<feature type="transmembrane region" description="Helical" evidence="6">
    <location>
        <begin position="234"/>
        <end position="251"/>
    </location>
</feature>
<dbReference type="EMBL" id="JACAZH010000007">
    <property type="protein sequence ID" value="KAF7363558.1"/>
    <property type="molecule type" value="Genomic_DNA"/>
</dbReference>
<feature type="transmembrane region" description="Helical" evidence="6">
    <location>
        <begin position="73"/>
        <end position="92"/>
    </location>
</feature>
<dbReference type="Gene3D" id="1.20.1250.20">
    <property type="entry name" value="MFS general substrate transporter like domains"/>
    <property type="match status" value="1"/>
</dbReference>
<feature type="region of interest" description="Disordered" evidence="5">
    <location>
        <begin position="536"/>
        <end position="596"/>
    </location>
</feature>
<evidence type="ECO:0000256" key="4">
    <source>
        <dbReference type="ARBA" id="ARBA00023136"/>
    </source>
</evidence>
<dbReference type="GO" id="GO:0005886">
    <property type="term" value="C:plasma membrane"/>
    <property type="evidence" value="ECO:0007669"/>
    <property type="project" value="TreeGrafter"/>
</dbReference>
<feature type="region of interest" description="Disordered" evidence="5">
    <location>
        <begin position="1"/>
        <end position="35"/>
    </location>
</feature>
<feature type="transmembrane region" description="Helical" evidence="6">
    <location>
        <begin position="271"/>
        <end position="292"/>
    </location>
</feature>
<feature type="transmembrane region" description="Helical" evidence="6">
    <location>
        <begin position="133"/>
        <end position="150"/>
    </location>
</feature>
<accession>A0A8H6YLW0</accession>
<dbReference type="PANTHER" id="PTHR23501:SF102">
    <property type="entry name" value="DRUG TRANSPORTER, PUTATIVE (AFU_ORTHOLOGUE AFUA_3G08530)-RELATED"/>
    <property type="match status" value="1"/>
</dbReference>
<dbReference type="InterPro" id="IPR020846">
    <property type="entry name" value="MFS_dom"/>
</dbReference>
<feature type="domain" description="Major facilitator superfamily (MFS) profile" evidence="7">
    <location>
        <begin position="39"/>
        <end position="452"/>
    </location>
</feature>
<dbReference type="CDD" id="cd17502">
    <property type="entry name" value="MFS_Azr1_MDR_like"/>
    <property type="match status" value="1"/>
</dbReference>
<keyword evidence="9" id="KW-1185">Reference proteome</keyword>
<dbReference type="PANTHER" id="PTHR23501">
    <property type="entry name" value="MAJOR FACILITATOR SUPERFAMILY"/>
    <property type="match status" value="1"/>
</dbReference>
<evidence type="ECO:0000256" key="3">
    <source>
        <dbReference type="ARBA" id="ARBA00022989"/>
    </source>
</evidence>